<keyword evidence="12" id="KW-0862">Zinc</keyword>
<dbReference type="SMART" id="SM00647">
    <property type="entry name" value="IBR"/>
    <property type="match status" value="2"/>
</dbReference>
<evidence type="ECO:0000256" key="10">
    <source>
        <dbReference type="ARBA" id="ARBA00022771"/>
    </source>
</evidence>
<evidence type="ECO:0000256" key="9">
    <source>
        <dbReference type="ARBA" id="ARBA00022737"/>
    </source>
</evidence>
<dbReference type="Proteomes" id="UP000594263">
    <property type="component" value="Unplaced"/>
</dbReference>
<comment type="catalytic activity">
    <reaction evidence="1">
        <text>[E2 ubiquitin-conjugating enzyme]-S-ubiquitinyl-L-cysteine + [acceptor protein]-L-lysine = [E2 ubiquitin-conjugating enzyme]-L-cysteine + [acceptor protein]-N(6)-ubiquitinyl-L-lysine.</text>
        <dbReference type="EC" id="2.3.2.31"/>
    </reaction>
</comment>
<keyword evidence="18" id="KW-1185">Reference proteome</keyword>
<dbReference type="GO" id="GO:0061630">
    <property type="term" value="F:ubiquitin protein ligase activity"/>
    <property type="evidence" value="ECO:0007669"/>
    <property type="project" value="UniProtKB-EC"/>
</dbReference>
<dbReference type="CDD" id="cd22586">
    <property type="entry name" value="Rcat_RBR_ARI1-like"/>
    <property type="match status" value="1"/>
</dbReference>
<evidence type="ECO:0000256" key="12">
    <source>
        <dbReference type="ARBA" id="ARBA00022833"/>
    </source>
</evidence>
<dbReference type="PANTHER" id="PTHR11685">
    <property type="entry name" value="RBR FAMILY RING FINGER AND IBR DOMAIN-CONTAINING"/>
    <property type="match status" value="1"/>
</dbReference>
<dbReference type="Gene3D" id="3.30.40.10">
    <property type="entry name" value="Zinc/RING finger domain, C3HC4 (zinc finger)"/>
    <property type="match status" value="1"/>
</dbReference>
<evidence type="ECO:0000313" key="17">
    <source>
        <dbReference type="EnsemblPlants" id="Kaladp0095s0725.1.v1.1"/>
    </source>
</evidence>
<sequence>MADDGDDEFYDGGDDDYDGYEEEGDSEGFVVSDDDDDDCIAAAAARDEADVKVITKESLLAAQKADLQRVMDLFSLREHHARTLLIHFRWDVHKLISVFVENGADRLYSLVGIVLPKDFPSSVSDLSTVGCQICFEEKMSSEVTMMDCGHYFCKGCWAEYFIVQIQGGLSKRIRCMACKCNAICDEEKIRDLVSFNYGIAKKFENSLLESYIEDNDKVKWCPSIPHCGNAISVESDGVCEVKCTCGLEFCFGCLSEGHSPCSCFMWRLWVKKCSDDSETSKWVTENTKPCPKCFKPVAKDGGCNHVTCVCGQSMCWLCGGPTGRSHTYESIEGHSCGRYKKEDGEQKNTERARRRLWRYTHYFSHYTAHKDSLKLESAKEKIMHRISKLENLEYESRDYSWLLDGFNRLSRARRILAYSYPFAYYMFGDELFAKEMTESDKAIKQELFESQQQQFAGMVEKLSQALEEKIDDKPTEDKIKQVRRTVLDLSLLTDGLCKKMYSCIENDLLGPLSTGTLHQIAAYQSKGVKKASEFCISFQAIST</sequence>
<dbReference type="Pfam" id="PF01485">
    <property type="entry name" value="IBR"/>
    <property type="match status" value="1"/>
</dbReference>
<dbReference type="InterPro" id="IPR001841">
    <property type="entry name" value="Znf_RING"/>
</dbReference>
<dbReference type="AlphaFoldDB" id="A0A7N0V0S5"/>
<evidence type="ECO:0000256" key="5">
    <source>
        <dbReference type="ARBA" id="ARBA00005884"/>
    </source>
</evidence>
<evidence type="ECO:0000256" key="3">
    <source>
        <dbReference type="ARBA" id="ARBA00003976"/>
    </source>
</evidence>
<name>A0A7N0V0S5_KALFE</name>
<dbReference type="CDD" id="cd20346">
    <property type="entry name" value="BRcat_RBR_ANKIB1"/>
    <property type="match status" value="1"/>
</dbReference>
<dbReference type="Pfam" id="PF26200">
    <property type="entry name" value="Rcat_RNF216"/>
    <property type="match status" value="1"/>
</dbReference>
<evidence type="ECO:0000259" key="16">
    <source>
        <dbReference type="PROSITE" id="PS51873"/>
    </source>
</evidence>
<evidence type="ECO:0000256" key="13">
    <source>
        <dbReference type="PROSITE-ProRule" id="PRU00175"/>
    </source>
</evidence>
<dbReference type="Gene3D" id="1.20.120.1750">
    <property type="match status" value="1"/>
</dbReference>
<evidence type="ECO:0000256" key="6">
    <source>
        <dbReference type="ARBA" id="ARBA00012251"/>
    </source>
</evidence>
<dbReference type="InterPro" id="IPR044066">
    <property type="entry name" value="TRIAD_supradom"/>
</dbReference>
<dbReference type="GO" id="GO:0008270">
    <property type="term" value="F:zinc ion binding"/>
    <property type="evidence" value="ECO:0007669"/>
    <property type="project" value="UniProtKB-KW"/>
</dbReference>
<comment type="cofactor">
    <cofactor evidence="2">
        <name>Zn(2+)</name>
        <dbReference type="ChEBI" id="CHEBI:29105"/>
    </cofactor>
</comment>
<evidence type="ECO:0000256" key="14">
    <source>
        <dbReference type="SAM" id="MobiDB-lite"/>
    </source>
</evidence>
<dbReference type="InterPro" id="IPR013083">
    <property type="entry name" value="Znf_RING/FYVE/PHD"/>
</dbReference>
<dbReference type="UniPathway" id="UPA00143"/>
<evidence type="ECO:0000256" key="7">
    <source>
        <dbReference type="ARBA" id="ARBA00022679"/>
    </source>
</evidence>
<dbReference type="SUPFAM" id="SSF57850">
    <property type="entry name" value="RING/U-box"/>
    <property type="match status" value="3"/>
</dbReference>
<dbReference type="PROSITE" id="PS51873">
    <property type="entry name" value="TRIAD"/>
    <property type="match status" value="1"/>
</dbReference>
<evidence type="ECO:0000256" key="1">
    <source>
        <dbReference type="ARBA" id="ARBA00001798"/>
    </source>
</evidence>
<keyword evidence="10 13" id="KW-0863">Zinc-finger</keyword>
<reference evidence="17" key="1">
    <citation type="submission" date="2021-01" db="UniProtKB">
        <authorList>
            <consortium name="EnsemblPlants"/>
        </authorList>
    </citation>
    <scope>IDENTIFICATION</scope>
</reference>
<dbReference type="EC" id="2.3.2.31" evidence="6"/>
<dbReference type="InterPro" id="IPR018957">
    <property type="entry name" value="Znf_C3HC4_RING-type"/>
</dbReference>
<dbReference type="InterPro" id="IPR045840">
    <property type="entry name" value="Ariadne"/>
</dbReference>
<dbReference type="EnsemblPlants" id="Kaladp0095s0725.1.v1.1">
    <property type="protein sequence ID" value="Kaladp0095s0725.1.v1.1"/>
    <property type="gene ID" value="Kaladp0095s0725.v1.1"/>
</dbReference>
<evidence type="ECO:0000259" key="15">
    <source>
        <dbReference type="PROSITE" id="PS50089"/>
    </source>
</evidence>
<evidence type="ECO:0000313" key="18">
    <source>
        <dbReference type="Proteomes" id="UP000594263"/>
    </source>
</evidence>
<feature type="domain" description="RING-type" evidence="16">
    <location>
        <begin position="127"/>
        <end position="340"/>
    </location>
</feature>
<dbReference type="GO" id="GO:0016567">
    <property type="term" value="P:protein ubiquitination"/>
    <property type="evidence" value="ECO:0007669"/>
    <property type="project" value="UniProtKB-UniPathway"/>
</dbReference>
<keyword evidence="9" id="KW-0677">Repeat</keyword>
<dbReference type="CDD" id="cd16773">
    <property type="entry name" value="RING-HC_RBR_TRIAD1"/>
    <property type="match status" value="1"/>
</dbReference>
<organism evidence="17 18">
    <name type="scientific">Kalanchoe fedtschenkoi</name>
    <name type="common">Lavender scallops</name>
    <name type="synonym">South American air plant</name>
    <dbReference type="NCBI Taxonomy" id="63787"/>
    <lineage>
        <taxon>Eukaryota</taxon>
        <taxon>Viridiplantae</taxon>
        <taxon>Streptophyta</taxon>
        <taxon>Embryophyta</taxon>
        <taxon>Tracheophyta</taxon>
        <taxon>Spermatophyta</taxon>
        <taxon>Magnoliopsida</taxon>
        <taxon>eudicotyledons</taxon>
        <taxon>Gunneridae</taxon>
        <taxon>Pentapetalae</taxon>
        <taxon>Saxifragales</taxon>
        <taxon>Crassulaceae</taxon>
        <taxon>Kalanchoe</taxon>
    </lineage>
</organism>
<comment type="pathway">
    <text evidence="4">Protein modification; protein ubiquitination.</text>
</comment>
<dbReference type="Gramene" id="Kaladp0095s0725.1.v1.1">
    <property type="protein sequence ID" value="Kaladp0095s0725.1.v1.1"/>
    <property type="gene ID" value="Kaladp0095s0725.v1.1"/>
</dbReference>
<dbReference type="InterPro" id="IPR002867">
    <property type="entry name" value="IBR_dom"/>
</dbReference>
<evidence type="ECO:0000256" key="4">
    <source>
        <dbReference type="ARBA" id="ARBA00004906"/>
    </source>
</evidence>
<keyword evidence="11" id="KW-0833">Ubl conjugation pathway</keyword>
<feature type="region of interest" description="Disordered" evidence="14">
    <location>
        <begin position="1"/>
        <end position="34"/>
    </location>
</feature>
<dbReference type="Pfam" id="PF19422">
    <property type="entry name" value="Ariadne"/>
    <property type="match status" value="1"/>
</dbReference>
<dbReference type="PROSITE" id="PS50089">
    <property type="entry name" value="ZF_RING_2"/>
    <property type="match status" value="1"/>
</dbReference>
<dbReference type="Pfam" id="PF21235">
    <property type="entry name" value="UBA_ARI1"/>
    <property type="match status" value="1"/>
</dbReference>
<feature type="domain" description="RING-type" evidence="15">
    <location>
        <begin position="131"/>
        <end position="179"/>
    </location>
</feature>
<keyword evidence="7" id="KW-0808">Transferase</keyword>
<protein>
    <recommendedName>
        <fullName evidence="6">RBR-type E3 ubiquitin transferase</fullName>
        <ecNumber evidence="6">2.3.2.31</ecNumber>
    </recommendedName>
</protein>
<evidence type="ECO:0000256" key="11">
    <source>
        <dbReference type="ARBA" id="ARBA00022786"/>
    </source>
</evidence>
<dbReference type="Pfam" id="PF00097">
    <property type="entry name" value="zf-C3HC4"/>
    <property type="match status" value="1"/>
</dbReference>
<comment type="similarity">
    <text evidence="5">Belongs to the RBR family. Ariadne subfamily.</text>
</comment>
<keyword evidence="8" id="KW-0479">Metal-binding</keyword>
<proteinExistence type="inferred from homology"/>
<dbReference type="InterPro" id="IPR031127">
    <property type="entry name" value="E3_UB_ligase_RBR"/>
</dbReference>
<evidence type="ECO:0000256" key="8">
    <source>
        <dbReference type="ARBA" id="ARBA00022723"/>
    </source>
</evidence>
<dbReference type="SMART" id="SM00184">
    <property type="entry name" value="RING"/>
    <property type="match status" value="1"/>
</dbReference>
<accession>A0A7N0V0S5</accession>
<evidence type="ECO:0000256" key="2">
    <source>
        <dbReference type="ARBA" id="ARBA00001947"/>
    </source>
</evidence>
<comment type="function">
    <text evidence="3">Might act as an E3 ubiquitin-protein ligase, or as part of E3 complex, which accepts ubiquitin from specific E2 ubiquitin-conjugating enzymes and then transfers it to substrates.</text>
</comment>
<dbReference type="InterPro" id="IPR048962">
    <property type="entry name" value="ARIH1-like_UBL"/>
</dbReference>
<dbReference type="FunFam" id="3.30.40.10:FF:000019">
    <property type="entry name" value="RBR-type E3 ubiquitin transferase"/>
    <property type="match status" value="1"/>
</dbReference>